<dbReference type="InterPro" id="IPR003593">
    <property type="entry name" value="AAA+_ATPase"/>
</dbReference>
<evidence type="ECO:0000259" key="5">
    <source>
        <dbReference type="SMART" id="SM00382"/>
    </source>
</evidence>
<feature type="binding site" evidence="4">
    <location>
        <begin position="62"/>
        <end position="66"/>
    </location>
    <ligand>
        <name>ATP</name>
        <dbReference type="ChEBI" id="CHEBI:30616"/>
    </ligand>
</feature>
<dbReference type="Pfam" id="PF13191">
    <property type="entry name" value="AAA_16"/>
    <property type="match status" value="1"/>
</dbReference>
<sequence>MLGDEGKASVFADPELVQSETCVDEGRIVGRDDQLESVVSCLKPALQGRNPANMLLHGPAGTGKSLLIRAVAQQIGKLCQLKGERFEIVSTNCRSINTLDQAVYELVRTAAEDCDTEIGVPEIGVSTRQKYRRLYELIENYYDTVIFVLDEIDLLVGQQANDGPAYSKILRELSRAGSTGEIEGHASVAALTRDPSFIENLDGRTESTFDPRDIPFPDYDDAQLREILEKRRDAFRRDALEDGIIPLIAALAAQSSGSARTAINLFRSGGDLADKWNEKTVTKNHVRESWETLDKEGSLKIIEELSIQKKASLYATASIACHSPCSRATAPSPIGFKLYQWVAGQLDVDQMTRETYVKYMKKMSSYGLVSSSRKSRGRGGGVYMEFSFSEDPKAIVDRIVDGSRIRSIAEQEQHLQKTISTLLDKFHE</sequence>
<dbReference type="InterPro" id="IPR050311">
    <property type="entry name" value="ORC1/CDC6"/>
</dbReference>
<evidence type="ECO:0000313" key="7">
    <source>
        <dbReference type="Proteomes" id="UP000509346"/>
    </source>
</evidence>
<protein>
    <recommendedName>
        <fullName evidence="4">ORC1-type DNA replication protein</fullName>
    </recommendedName>
</protein>
<dbReference type="PANTHER" id="PTHR10763:SF22">
    <property type="entry name" value="ORC1-TYPE DNA REPLICATION PROTEIN"/>
    <property type="match status" value="1"/>
</dbReference>
<organism evidence="6 7">
    <name type="scientific">Halosimplex pelagicum</name>
    <dbReference type="NCBI Taxonomy" id="869886"/>
    <lineage>
        <taxon>Archaea</taxon>
        <taxon>Methanobacteriati</taxon>
        <taxon>Methanobacteriota</taxon>
        <taxon>Stenosarchaea group</taxon>
        <taxon>Halobacteria</taxon>
        <taxon>Halobacteriales</taxon>
        <taxon>Haloarculaceae</taxon>
        <taxon>Halosimplex</taxon>
    </lineage>
</organism>
<dbReference type="RefSeq" id="WP_179922999.1">
    <property type="nucleotide sequence ID" value="NZ_CP058909.1"/>
</dbReference>
<dbReference type="PANTHER" id="PTHR10763">
    <property type="entry name" value="CELL DIVISION CONTROL PROTEIN 6-RELATED"/>
    <property type="match status" value="1"/>
</dbReference>
<dbReference type="InterPro" id="IPR014277">
    <property type="entry name" value="Orc1/Cdc6_arc"/>
</dbReference>
<dbReference type="FunFam" id="3.40.50.300:FF:000930">
    <property type="entry name" value="ORC1-type DNA replication protein"/>
    <property type="match status" value="1"/>
</dbReference>
<dbReference type="GO" id="GO:0005524">
    <property type="term" value="F:ATP binding"/>
    <property type="evidence" value="ECO:0007669"/>
    <property type="project" value="UniProtKB-UniRule"/>
</dbReference>
<dbReference type="HAMAP" id="MF_01407">
    <property type="entry name" value="ORC1_type_DNA_replic_protein"/>
    <property type="match status" value="1"/>
</dbReference>
<feature type="domain" description="AAA+ ATPase" evidence="5">
    <location>
        <begin position="50"/>
        <end position="238"/>
    </location>
</feature>
<dbReference type="InterPro" id="IPR015163">
    <property type="entry name" value="Cdc6_C"/>
</dbReference>
<evidence type="ECO:0000256" key="3">
    <source>
        <dbReference type="ARBA" id="ARBA00022840"/>
    </source>
</evidence>
<dbReference type="CDD" id="cd00009">
    <property type="entry name" value="AAA"/>
    <property type="match status" value="1"/>
</dbReference>
<keyword evidence="2 4" id="KW-0547">Nucleotide-binding</keyword>
<dbReference type="Pfam" id="PF09079">
    <property type="entry name" value="WHD_Cdc6"/>
    <property type="match status" value="1"/>
</dbReference>
<dbReference type="GeneID" id="56083034"/>
<name>A0A7D5TES9_9EURY</name>
<dbReference type="InterPro" id="IPR027417">
    <property type="entry name" value="P-loop_NTPase"/>
</dbReference>
<dbReference type="KEGG" id="hpel:HZS54_10555"/>
<evidence type="ECO:0000256" key="1">
    <source>
        <dbReference type="ARBA" id="ARBA00022705"/>
    </source>
</evidence>
<proteinExistence type="inferred from homology"/>
<dbReference type="NCBIfam" id="TIGR02928">
    <property type="entry name" value="orc1/cdc6 family replication initiation protein"/>
    <property type="match status" value="1"/>
</dbReference>
<dbReference type="InterPro" id="IPR055237">
    <property type="entry name" value="Cdc6_lid"/>
</dbReference>
<dbReference type="SMART" id="SM00382">
    <property type="entry name" value="AAA"/>
    <property type="match status" value="1"/>
</dbReference>
<dbReference type="Gene3D" id="1.10.10.10">
    <property type="entry name" value="Winged helix-like DNA-binding domain superfamily/Winged helix DNA-binding domain"/>
    <property type="match status" value="1"/>
</dbReference>
<evidence type="ECO:0000313" key="6">
    <source>
        <dbReference type="EMBL" id="QLH84969.1"/>
    </source>
</evidence>
<keyword evidence="3 4" id="KW-0067">ATP-binding</keyword>
<comment type="similarity">
    <text evidence="4">Belongs to the CDC6/cdc18 family.</text>
</comment>
<dbReference type="InterPro" id="IPR041664">
    <property type="entry name" value="AAA_16"/>
</dbReference>
<keyword evidence="1 4" id="KW-0235">DNA replication</keyword>
<feature type="binding site" evidence="4">
    <location>
        <position position="231"/>
    </location>
    <ligand>
        <name>ATP</name>
        <dbReference type="ChEBI" id="CHEBI:30616"/>
    </ligand>
</feature>
<dbReference type="Pfam" id="PF22703">
    <property type="entry name" value="Cdc6_lid"/>
    <property type="match status" value="1"/>
</dbReference>
<gene>
    <name evidence="6" type="ORF">HZS54_10555</name>
</gene>
<dbReference type="InterPro" id="IPR036388">
    <property type="entry name" value="WH-like_DNA-bd_sf"/>
</dbReference>
<dbReference type="GO" id="GO:0006260">
    <property type="term" value="P:DNA replication"/>
    <property type="evidence" value="ECO:0007669"/>
    <property type="project" value="UniProtKB-UniRule"/>
</dbReference>
<evidence type="ECO:0000256" key="2">
    <source>
        <dbReference type="ARBA" id="ARBA00022741"/>
    </source>
</evidence>
<dbReference type="Gene3D" id="1.10.8.60">
    <property type="match status" value="1"/>
</dbReference>
<dbReference type="Proteomes" id="UP000509346">
    <property type="component" value="Chromosome"/>
</dbReference>
<dbReference type="SUPFAM" id="SSF52540">
    <property type="entry name" value="P-loop containing nucleoside triphosphate hydrolases"/>
    <property type="match status" value="1"/>
</dbReference>
<dbReference type="Gene3D" id="3.40.50.300">
    <property type="entry name" value="P-loop containing nucleotide triphosphate hydrolases"/>
    <property type="match status" value="1"/>
</dbReference>
<dbReference type="EMBL" id="CP058909">
    <property type="protein sequence ID" value="QLH84969.1"/>
    <property type="molecule type" value="Genomic_DNA"/>
</dbReference>
<dbReference type="FunFam" id="1.10.8.60:FF:000073">
    <property type="entry name" value="ORC1-type DNA replication protein"/>
    <property type="match status" value="1"/>
</dbReference>
<reference evidence="6 7" key="1">
    <citation type="submission" date="2020-07" db="EMBL/GenBank/DDBJ databases">
        <title>Halosimplex litoreum sp. nov. and Halosimplex rubrum sp. nov., isolated from different salt environments.</title>
        <authorList>
            <person name="Cui H."/>
        </authorList>
    </citation>
    <scope>NUCLEOTIDE SEQUENCE [LARGE SCALE GENOMIC DNA]</scope>
    <source>
        <strain evidence="6 7">R2</strain>
    </source>
</reference>
<accession>A0A7D5TES9</accession>
<keyword evidence="7" id="KW-1185">Reference proteome</keyword>
<comment type="function">
    <text evidence="4">Involved in regulation of DNA replication.</text>
</comment>
<dbReference type="AlphaFoldDB" id="A0A7D5TES9"/>
<evidence type="ECO:0000256" key="4">
    <source>
        <dbReference type="HAMAP-Rule" id="MF_01407"/>
    </source>
</evidence>
<feature type="binding site" evidence="4">
    <location>
        <position position="219"/>
    </location>
    <ligand>
        <name>ATP</name>
        <dbReference type="ChEBI" id="CHEBI:30616"/>
    </ligand>
</feature>